<evidence type="ECO:0000313" key="3">
    <source>
        <dbReference type="Proteomes" id="UP001199106"/>
    </source>
</evidence>
<comment type="similarity">
    <text evidence="1">Belongs to the CoA-transferase III family.</text>
</comment>
<organism evidence="2 3">
    <name type="scientific">Alternaria panax</name>
    <dbReference type="NCBI Taxonomy" id="48097"/>
    <lineage>
        <taxon>Eukaryota</taxon>
        <taxon>Fungi</taxon>
        <taxon>Dikarya</taxon>
        <taxon>Ascomycota</taxon>
        <taxon>Pezizomycotina</taxon>
        <taxon>Dothideomycetes</taxon>
        <taxon>Pleosporomycetidae</taxon>
        <taxon>Pleosporales</taxon>
        <taxon>Pleosporineae</taxon>
        <taxon>Pleosporaceae</taxon>
        <taxon>Alternaria</taxon>
        <taxon>Alternaria sect. Panax</taxon>
    </lineage>
</organism>
<comment type="caution">
    <text evidence="2">The sequence shown here is derived from an EMBL/GenBank/DDBJ whole genome shotgun (WGS) entry which is preliminary data.</text>
</comment>
<dbReference type="Pfam" id="PF02515">
    <property type="entry name" value="CoA_transf_3"/>
    <property type="match status" value="1"/>
</dbReference>
<evidence type="ECO:0000256" key="1">
    <source>
        <dbReference type="ARBA" id="ARBA00008383"/>
    </source>
</evidence>
<dbReference type="PANTHER" id="PTHR48229:SF2">
    <property type="entry name" value="CAIB_BAIF FAMILY PROTEIN"/>
    <property type="match status" value="1"/>
</dbReference>
<accession>A0AAD4NV09</accession>
<dbReference type="InterPro" id="IPR023606">
    <property type="entry name" value="CoA-Trfase_III_dom_1_sf"/>
</dbReference>
<dbReference type="EMBL" id="JAANER010000001">
    <property type="protein sequence ID" value="KAG9195637.1"/>
    <property type="molecule type" value="Genomic_DNA"/>
</dbReference>
<dbReference type="GO" id="GO:0003824">
    <property type="term" value="F:catalytic activity"/>
    <property type="evidence" value="ECO:0007669"/>
    <property type="project" value="InterPro"/>
</dbReference>
<dbReference type="AlphaFoldDB" id="A0AAD4NV09"/>
<dbReference type="PANTHER" id="PTHR48229">
    <property type="entry name" value="CAIB/BAIF FAMILY ENZYME (AFU_ORTHOLOGUE AFUA_1G05360)-RELATED"/>
    <property type="match status" value="1"/>
</dbReference>
<proteinExistence type="inferred from homology"/>
<dbReference type="InterPro" id="IPR003673">
    <property type="entry name" value="CoA-Trfase_fam_III"/>
</dbReference>
<evidence type="ECO:0008006" key="4">
    <source>
        <dbReference type="Google" id="ProtNLM"/>
    </source>
</evidence>
<gene>
    <name evidence="2" type="ORF">G6011_00758</name>
</gene>
<dbReference type="Proteomes" id="UP001199106">
    <property type="component" value="Unassembled WGS sequence"/>
</dbReference>
<protein>
    <recommendedName>
        <fullName evidence="4">CAIB/BAIF family enzyme</fullName>
    </recommendedName>
</protein>
<dbReference type="InterPro" id="IPR052985">
    <property type="entry name" value="CoA-trans_III_biosynth/detox"/>
</dbReference>
<evidence type="ECO:0000313" key="2">
    <source>
        <dbReference type="EMBL" id="KAG9195637.1"/>
    </source>
</evidence>
<dbReference type="Gene3D" id="3.40.50.10540">
    <property type="entry name" value="Crotonobetainyl-coa:carnitine coa-transferase, domain 1"/>
    <property type="match status" value="1"/>
</dbReference>
<keyword evidence="3" id="KW-1185">Reference proteome</keyword>
<sequence length="510" mass="57358">MAEYSTPLESQRIFLEGIAQNALLPSLPRNFAQCAKLVHLHGNAAPSIPVNWRWAESISALKALEATMVNCLLMDKFKMEPTNVSINTDHASLFIFSPHLAKISGDGEERVSPDTCLPLCEQQEQTPKESLYRLMATNIYKTRDGRCYHIHGSLNPDIVLSALGLPLQVDMPSTPFSIMGLYQNKTLEMDATALDTLMNDVHRQAGTIAYTSDEYLASEQGRANSHVGLYELVHKPIASQPPCWWPNSPDACSSPKRPLAGLKVVDLTRVIAGPTITRSLAELGASVMRVTSPHIVDFTTVFRDLNWGKWNCHLHLKDENDKEKLRNLIREADVVVDGYRPGVMDRLGFGRADIFDLVRDRGRGIIHARENCYGWYGPWANRSGWQGISDALALNYYSQWLVRSVGVYDRPVWADLWARHGSPAFRHYDNTRITVPRLLQLLHQYDEDVLFKPEFFDTYTSKAIGVDIRKVKPVATFGDGLVQLGYNVGTRGNGVDAPFWPQNLRDEVVR</sequence>
<dbReference type="SUPFAM" id="SSF89796">
    <property type="entry name" value="CoA-transferase family III (CaiB/BaiF)"/>
    <property type="match status" value="2"/>
</dbReference>
<name>A0AAD4NV09_9PLEO</name>
<reference evidence="2" key="1">
    <citation type="submission" date="2021-07" db="EMBL/GenBank/DDBJ databases">
        <title>Genome Resource of American Ginseng Black Spot Pathogen Alternaria panax.</title>
        <authorList>
            <person name="Qiu C."/>
            <person name="Wang W."/>
            <person name="Liu Z."/>
        </authorList>
    </citation>
    <scope>NUCLEOTIDE SEQUENCE</scope>
    <source>
        <strain evidence="2">BNCC115425</strain>
    </source>
</reference>